<reference evidence="4 5" key="1">
    <citation type="submission" date="2016-08" db="EMBL/GenBank/DDBJ databases">
        <title>Genomes of anaerobic fungi encode conserved fungal cellulosomes for biomass hydrolysis.</title>
        <authorList>
            <consortium name="DOE Joint Genome Institute"/>
            <person name="Haitjema C.H."/>
            <person name="Gilmore S.P."/>
            <person name="Henske J.K."/>
            <person name="Solomon K.V."/>
            <person name="De Groot R."/>
            <person name="Kuo A."/>
            <person name="Mondo S.J."/>
            <person name="Salamov A.A."/>
            <person name="Labutti K."/>
            <person name="Zhao Z."/>
            <person name="Chiniquy J."/>
            <person name="Barry K."/>
            <person name="Brewer H.M."/>
            <person name="Purvine S.O."/>
            <person name="Wright A.T."/>
            <person name="Boxma B."/>
            <person name="Van Alen T."/>
            <person name="Hackstein J.H."/>
            <person name="Baker S.E."/>
            <person name="Grigoriev I.V."/>
            <person name="O'Malley M.A."/>
        </authorList>
    </citation>
    <scope>NUCLEOTIDE SEQUENCE [LARGE SCALE GENOMIC DNA]</scope>
    <source>
        <strain evidence="5">finn</strain>
    </source>
</reference>
<dbReference type="EMBL" id="MCFH01000042">
    <property type="protein sequence ID" value="ORX45029.1"/>
    <property type="molecule type" value="Genomic_DNA"/>
</dbReference>
<evidence type="ECO:0000256" key="3">
    <source>
        <dbReference type="SAM" id="SignalP"/>
    </source>
</evidence>
<keyword evidence="2" id="KW-0812">Transmembrane</keyword>
<proteinExistence type="predicted"/>
<feature type="signal peptide" evidence="3">
    <location>
        <begin position="1"/>
        <end position="19"/>
    </location>
</feature>
<accession>A0A1Y1V2C4</accession>
<keyword evidence="3" id="KW-0732">Signal</keyword>
<evidence type="ECO:0000313" key="4">
    <source>
        <dbReference type="EMBL" id="ORX45029.1"/>
    </source>
</evidence>
<keyword evidence="2" id="KW-1133">Transmembrane helix</keyword>
<name>A0A1Y1V2C4_9FUNG</name>
<feature type="region of interest" description="Disordered" evidence="1">
    <location>
        <begin position="134"/>
        <end position="156"/>
    </location>
</feature>
<reference evidence="4 5" key="2">
    <citation type="submission" date="2016-08" db="EMBL/GenBank/DDBJ databases">
        <title>Pervasive Adenine N6-methylation of Active Genes in Fungi.</title>
        <authorList>
            <consortium name="DOE Joint Genome Institute"/>
            <person name="Mondo S.J."/>
            <person name="Dannebaum R.O."/>
            <person name="Kuo R.C."/>
            <person name="Labutti K."/>
            <person name="Haridas S."/>
            <person name="Kuo A."/>
            <person name="Salamov A."/>
            <person name="Ahrendt S.R."/>
            <person name="Lipzen A."/>
            <person name="Sullivan W."/>
            <person name="Andreopoulos W.B."/>
            <person name="Clum A."/>
            <person name="Lindquist E."/>
            <person name="Daum C."/>
            <person name="Ramamoorthy G.K."/>
            <person name="Gryganskyi A."/>
            <person name="Culley D."/>
            <person name="Magnuson J.K."/>
            <person name="James T.Y."/>
            <person name="O'Malley M.A."/>
            <person name="Stajich J.E."/>
            <person name="Spatafora J.W."/>
            <person name="Visel A."/>
            <person name="Grigoriev I.V."/>
        </authorList>
    </citation>
    <scope>NUCLEOTIDE SEQUENCE [LARGE SCALE GENOMIC DNA]</scope>
    <source>
        <strain evidence="5">finn</strain>
    </source>
</reference>
<dbReference type="Proteomes" id="UP000193719">
    <property type="component" value="Unassembled WGS sequence"/>
</dbReference>
<protein>
    <submittedName>
        <fullName evidence="4">Uncharacterized protein</fullName>
    </submittedName>
</protein>
<feature type="region of interest" description="Disordered" evidence="1">
    <location>
        <begin position="552"/>
        <end position="589"/>
    </location>
</feature>
<evidence type="ECO:0000313" key="5">
    <source>
        <dbReference type="Proteomes" id="UP000193719"/>
    </source>
</evidence>
<gene>
    <name evidence="4" type="ORF">BCR36DRAFT_406167</name>
</gene>
<feature type="region of interest" description="Disordered" evidence="1">
    <location>
        <begin position="708"/>
        <end position="727"/>
    </location>
</feature>
<feature type="compositionally biased region" description="Polar residues" evidence="1">
    <location>
        <begin position="617"/>
        <end position="632"/>
    </location>
</feature>
<dbReference type="OrthoDB" id="2180294at2759"/>
<feature type="chain" id="PRO_5013322241" evidence="3">
    <location>
        <begin position="20"/>
        <end position="727"/>
    </location>
</feature>
<evidence type="ECO:0000256" key="1">
    <source>
        <dbReference type="SAM" id="MobiDB-lite"/>
    </source>
</evidence>
<evidence type="ECO:0000256" key="2">
    <source>
        <dbReference type="SAM" id="Phobius"/>
    </source>
</evidence>
<comment type="caution">
    <text evidence="4">The sequence shown here is derived from an EMBL/GenBank/DDBJ whole genome shotgun (WGS) entry which is preliminary data.</text>
</comment>
<sequence length="727" mass="81909">MKKFIYIFLTLIHIVLVQCAKQTDCFSLDTKKSCRANKQCQWCNAQWGCMEINNPSTNSVYECPKACTTNICYTIENVDTPIFFNYFKMNEKSKAKVKFIKVKGNRNNSNYYTCSDSCLQALVTDKKMFTVQTEDSPETKATKTKTNNNTKKNDKIINSDTINDDLGDISNNNNNNNIEINNDNNNNSDTNTIATKDSDNMDMDVNNNNTTLTNDTILDNNQNNEALDTTTIARTTLVENNGNNNNNNNSNNNNNDNNNMNKTIPKITSTISNASSTSKNTNTKIDNTINSSEKNKRDYKTLLIIFIIIVVLIFVFFIVITFLMYYRRKSDLLLKIIKNINNRQKVTRNIPKYNNNNNNNYNNGYNENSIVVDTDINFSSMDTTNNYNSSFQNGPPNVSFLNSSNNNDIKSSYILPPIEDISLFHPFTSDTSMTSKPLDDDYNIPQVSGHSINIPKESIDISDFLIEPSLKNSSFIIDESPAHVNKYNAKNIYGNVNYSSSSELKSILTKSDVKPRDSSLICVGVGSSSGGNPTIPTVANSKETEWTPILGELGHSKDPHLPSPNVNKNHRNSCRKSNSYPHPPRDSSLSAIKFLDDTEESFRKKLNPISLEKPPLYSSSGTDNGKSNTHYNENALANSSSTHHNLNNTSFEQNDHKRALAKRPKRISSLTSSISNSMDNEQIMSQLINNCILIDNYNQTHDPQQQIQPKFNENPDQDKELSIMGYQ</sequence>
<dbReference type="AlphaFoldDB" id="A0A1Y1V2C4"/>
<feature type="region of interest" description="Disordered" evidence="1">
    <location>
        <begin position="239"/>
        <end position="261"/>
    </location>
</feature>
<organism evidence="4 5">
    <name type="scientific">Piromyces finnis</name>
    <dbReference type="NCBI Taxonomy" id="1754191"/>
    <lineage>
        <taxon>Eukaryota</taxon>
        <taxon>Fungi</taxon>
        <taxon>Fungi incertae sedis</taxon>
        <taxon>Chytridiomycota</taxon>
        <taxon>Chytridiomycota incertae sedis</taxon>
        <taxon>Neocallimastigomycetes</taxon>
        <taxon>Neocallimastigales</taxon>
        <taxon>Neocallimastigaceae</taxon>
        <taxon>Piromyces</taxon>
    </lineage>
</organism>
<keyword evidence="5" id="KW-1185">Reference proteome</keyword>
<feature type="compositionally biased region" description="Low complexity" evidence="1">
    <location>
        <begin position="240"/>
        <end position="261"/>
    </location>
</feature>
<keyword evidence="2" id="KW-0472">Membrane</keyword>
<feature type="transmembrane region" description="Helical" evidence="2">
    <location>
        <begin position="302"/>
        <end position="326"/>
    </location>
</feature>
<feature type="region of interest" description="Disordered" evidence="1">
    <location>
        <begin position="605"/>
        <end position="632"/>
    </location>
</feature>